<dbReference type="STRING" id="349307.Mthe_0874"/>
<dbReference type="KEGG" id="mtp:Mthe_0874"/>
<proteinExistence type="predicted"/>
<evidence type="ECO:0000313" key="1">
    <source>
        <dbReference type="EMBL" id="ABK14662.1"/>
    </source>
</evidence>
<reference evidence="1 2" key="1">
    <citation type="submission" date="2006-10" db="EMBL/GenBank/DDBJ databases">
        <title>Complete sequence of Methanosaeta thermophila PT.</title>
        <authorList>
            <consortium name="US DOE Joint Genome Institute"/>
            <person name="Copeland A."/>
            <person name="Lucas S."/>
            <person name="Lapidus A."/>
            <person name="Barry K."/>
            <person name="Detter J.C."/>
            <person name="Glavina del Rio T."/>
            <person name="Hammon N."/>
            <person name="Israni S."/>
            <person name="Pitluck S."/>
            <person name="Chain P."/>
            <person name="Malfatti S."/>
            <person name="Shin M."/>
            <person name="Vergez L."/>
            <person name="Schmutz J."/>
            <person name="Larimer F."/>
            <person name="Land M."/>
            <person name="Hauser L."/>
            <person name="Kyrpides N."/>
            <person name="Kim E."/>
            <person name="Smith K.S."/>
            <person name="Ingram-Smith C."/>
            <person name="Richardson P."/>
        </authorList>
    </citation>
    <scope>NUCLEOTIDE SEQUENCE [LARGE SCALE GENOMIC DNA]</scope>
    <source>
        <strain evidence="2">DSM 6194 / JCM 14653 / NBRC 101360 / PT</strain>
    </source>
</reference>
<dbReference type="OrthoDB" id="385039at2157"/>
<dbReference type="AlphaFoldDB" id="A0B7I8"/>
<sequence length="390" mass="43343">MRLIIVLLLLFISISGAVDVAIQYSDSAPEDGVWLAGDQGHAVLFTPPENWTLSRIAVCGMLNRDGIFVLEIWDAALNLVYRTTDLSGAYFGSNLSWSEIDVPDLRIDGPFFVVFFEYSTVFVGIDKNTTLNRSFVASRSPSMLVSPGDYEWMIAAIGHITSLPPRINASYENLTDGIVIKADISDTEGDLAGVSLYILDQKSGEVVWMDKADLNGSRSEIRFIWPRVVYGVSCGSERVSPVVAVETRGIPENISRYMRYSAPCLLNITDEGPFSDALAYFGEDMELHAIEGLDGRIHYISKELFETLRPGARYSDYVRENITIIEGRSSLRFISMSETLSFHKPIYLKRSPIFHYDMKLEREAAGSQYAAVLIASDRHGATARSSLDLG</sequence>
<dbReference type="RefSeq" id="WP_011696057.1">
    <property type="nucleotide sequence ID" value="NC_008553.1"/>
</dbReference>
<gene>
    <name evidence="1" type="ordered locus">Mthe_0874</name>
</gene>
<dbReference type="HOGENOM" id="CLU_654902_0_0_2"/>
<dbReference type="EMBL" id="CP000477">
    <property type="protein sequence ID" value="ABK14662.1"/>
    <property type="molecule type" value="Genomic_DNA"/>
</dbReference>
<accession>A0B7I8</accession>
<protein>
    <submittedName>
        <fullName evidence="1">Uncharacterized protein</fullName>
    </submittedName>
</protein>
<dbReference type="Proteomes" id="UP000000674">
    <property type="component" value="Chromosome"/>
</dbReference>
<name>A0B7I8_METTP</name>
<organism evidence="1 2">
    <name type="scientific">Methanothrix thermoacetophila (strain DSM 6194 / JCM 14653 / NBRC 101360 / PT)</name>
    <name type="common">Methanosaeta thermophila</name>
    <dbReference type="NCBI Taxonomy" id="349307"/>
    <lineage>
        <taxon>Archaea</taxon>
        <taxon>Methanobacteriati</taxon>
        <taxon>Methanobacteriota</taxon>
        <taxon>Stenosarchaea group</taxon>
        <taxon>Methanomicrobia</taxon>
        <taxon>Methanotrichales</taxon>
        <taxon>Methanotrichaceae</taxon>
        <taxon>Methanothrix</taxon>
    </lineage>
</organism>
<dbReference type="GeneID" id="4462338"/>
<keyword evidence="2" id="KW-1185">Reference proteome</keyword>
<evidence type="ECO:0000313" key="2">
    <source>
        <dbReference type="Proteomes" id="UP000000674"/>
    </source>
</evidence>